<dbReference type="Proteomes" id="UP001497453">
    <property type="component" value="Chromosome 11"/>
</dbReference>
<organism evidence="2 3">
    <name type="scientific">Somion occarium</name>
    <dbReference type="NCBI Taxonomy" id="3059160"/>
    <lineage>
        <taxon>Eukaryota</taxon>
        <taxon>Fungi</taxon>
        <taxon>Dikarya</taxon>
        <taxon>Basidiomycota</taxon>
        <taxon>Agaricomycotina</taxon>
        <taxon>Agaricomycetes</taxon>
        <taxon>Polyporales</taxon>
        <taxon>Cerrenaceae</taxon>
        <taxon>Somion</taxon>
    </lineage>
</organism>
<dbReference type="Pfam" id="PF00248">
    <property type="entry name" value="Aldo_ket_red"/>
    <property type="match status" value="1"/>
</dbReference>
<accession>A0ABP1CW96</accession>
<proteinExistence type="predicted"/>
<dbReference type="InterPro" id="IPR018170">
    <property type="entry name" value="Aldo/ket_reductase_CS"/>
</dbReference>
<keyword evidence="3" id="KW-1185">Reference proteome</keyword>
<protein>
    <recommendedName>
        <fullName evidence="1">NADP-dependent oxidoreductase domain-containing protein</fullName>
    </recommendedName>
</protein>
<dbReference type="EMBL" id="OZ037954">
    <property type="protein sequence ID" value="CAL1698939.1"/>
    <property type="molecule type" value="Genomic_DNA"/>
</dbReference>
<feature type="domain" description="NADP-dependent oxidoreductase" evidence="1">
    <location>
        <begin position="17"/>
        <end position="302"/>
    </location>
</feature>
<dbReference type="SUPFAM" id="SSF51430">
    <property type="entry name" value="NAD(P)-linked oxidoreductase"/>
    <property type="match status" value="1"/>
</dbReference>
<dbReference type="PROSITE" id="PS00062">
    <property type="entry name" value="ALDOKETO_REDUCTASE_2"/>
    <property type="match status" value="1"/>
</dbReference>
<dbReference type="InterPro" id="IPR036812">
    <property type="entry name" value="NAD(P)_OxRdtase_dom_sf"/>
</dbReference>
<name>A0ABP1CW96_9APHY</name>
<dbReference type="PANTHER" id="PTHR11732">
    <property type="entry name" value="ALDO/KETO REDUCTASE"/>
    <property type="match status" value="1"/>
</dbReference>
<dbReference type="PRINTS" id="PR00069">
    <property type="entry name" value="ALDKETRDTASE"/>
</dbReference>
<reference evidence="3" key="1">
    <citation type="submission" date="2024-04" db="EMBL/GenBank/DDBJ databases">
        <authorList>
            <person name="Shaw F."/>
            <person name="Minotto A."/>
        </authorList>
    </citation>
    <scope>NUCLEOTIDE SEQUENCE [LARGE SCALE GENOMIC DNA]</scope>
</reference>
<dbReference type="PIRSF" id="PIRSF000097">
    <property type="entry name" value="AKR"/>
    <property type="match status" value="1"/>
</dbReference>
<evidence type="ECO:0000313" key="3">
    <source>
        <dbReference type="Proteomes" id="UP001497453"/>
    </source>
</evidence>
<gene>
    <name evidence="2" type="ORF">GFSPODELE1_LOCUS2417</name>
</gene>
<evidence type="ECO:0000259" key="1">
    <source>
        <dbReference type="Pfam" id="PF00248"/>
    </source>
</evidence>
<evidence type="ECO:0000313" key="2">
    <source>
        <dbReference type="EMBL" id="CAL1698939.1"/>
    </source>
</evidence>
<dbReference type="InterPro" id="IPR023210">
    <property type="entry name" value="NADP_OxRdtase_dom"/>
</dbReference>
<dbReference type="Gene3D" id="3.20.20.100">
    <property type="entry name" value="NADP-dependent oxidoreductase domain"/>
    <property type="match status" value="1"/>
</dbReference>
<dbReference type="InterPro" id="IPR020471">
    <property type="entry name" value="AKR"/>
</dbReference>
<sequence length="351" mass="38508">MSSPIFTLNNGVKIPAIGLGTWQSKPEEVTAAVEYAIKDAGYRHIDCAWYAPSIFQIVLGQIDLLSRAYGNEQAVGEGIRRSGVPREEIFVTSKLWGTYHSKVEQALDESLSRLGLDYLDLYLIHWPIHLNPNGNDPVFPKRPDGTRDILVDWPLSKTWEQMEAVLAKGKVKAIGVSNFSQKKLEEILPTAKVVPAVDQLELHLYNPQHELVSYLKSKDIVPQAYSPLGSTGSPLLSDETASALAQKYELNTADVLLGYLVAKGIVALPKSVTTARIMANYKGAIAAAQKLTEEDIKVLDGVAPGGRQGRNCTITDVWIEGRSGQCTDCFCGLDGFCNRSKAEDPPIAHYR</sequence>